<evidence type="ECO:0000256" key="10">
    <source>
        <dbReference type="SAM" id="Phobius"/>
    </source>
</evidence>
<dbReference type="PROSITE" id="PS50893">
    <property type="entry name" value="ABC_TRANSPORTER_2"/>
    <property type="match status" value="1"/>
</dbReference>
<dbReference type="GO" id="GO:0005524">
    <property type="term" value="F:ATP binding"/>
    <property type="evidence" value="ECO:0007669"/>
    <property type="project" value="UniProtKB-KW"/>
</dbReference>
<dbReference type="EMBL" id="DSVQ01000018">
    <property type="protein sequence ID" value="HGT40545.1"/>
    <property type="molecule type" value="Genomic_DNA"/>
</dbReference>
<evidence type="ECO:0000256" key="1">
    <source>
        <dbReference type="ARBA" id="ARBA00004651"/>
    </source>
</evidence>
<dbReference type="SMART" id="SM00382">
    <property type="entry name" value="AAA"/>
    <property type="match status" value="1"/>
</dbReference>
<dbReference type="InterPro" id="IPR027417">
    <property type="entry name" value="P-loop_NTPase"/>
</dbReference>
<feature type="transmembrane region" description="Helical" evidence="10">
    <location>
        <begin position="268"/>
        <end position="293"/>
    </location>
</feature>
<dbReference type="AlphaFoldDB" id="A0A7C4QRL2"/>
<evidence type="ECO:0000256" key="6">
    <source>
        <dbReference type="ARBA" id="ARBA00022840"/>
    </source>
</evidence>
<feature type="transmembrane region" description="Helical" evidence="10">
    <location>
        <begin position="83"/>
        <end position="101"/>
    </location>
</feature>
<evidence type="ECO:0000313" key="13">
    <source>
        <dbReference type="EMBL" id="HGT40545.1"/>
    </source>
</evidence>
<evidence type="ECO:0000259" key="11">
    <source>
        <dbReference type="PROSITE" id="PS50893"/>
    </source>
</evidence>
<keyword evidence="6 13" id="KW-0067">ATP-binding</keyword>
<accession>A0A7C4QRL2</accession>
<evidence type="ECO:0000256" key="8">
    <source>
        <dbReference type="ARBA" id="ARBA00023136"/>
    </source>
</evidence>
<evidence type="ECO:0000256" key="7">
    <source>
        <dbReference type="ARBA" id="ARBA00022989"/>
    </source>
</evidence>
<protein>
    <submittedName>
        <fullName evidence="13">ABC transporter ATP-binding protein</fullName>
    </submittedName>
</protein>
<gene>
    <name evidence="13" type="ORF">ENS64_14970</name>
</gene>
<dbReference type="InterPro" id="IPR003593">
    <property type="entry name" value="AAA+_ATPase"/>
</dbReference>
<dbReference type="GO" id="GO:0005886">
    <property type="term" value="C:plasma membrane"/>
    <property type="evidence" value="ECO:0007669"/>
    <property type="project" value="UniProtKB-SubCell"/>
</dbReference>
<dbReference type="CDD" id="cd07346">
    <property type="entry name" value="ABC_6TM_exporters"/>
    <property type="match status" value="1"/>
</dbReference>
<feature type="transmembrane region" description="Helical" evidence="10">
    <location>
        <begin position="305"/>
        <end position="323"/>
    </location>
</feature>
<feature type="transmembrane region" description="Helical" evidence="10">
    <location>
        <begin position="186"/>
        <end position="204"/>
    </location>
</feature>
<dbReference type="InterPro" id="IPR039421">
    <property type="entry name" value="Type_1_exporter"/>
</dbReference>
<evidence type="ECO:0000256" key="2">
    <source>
        <dbReference type="ARBA" id="ARBA00022448"/>
    </source>
</evidence>
<organism evidence="13">
    <name type="scientific">Schlesneria paludicola</name>
    <dbReference type="NCBI Taxonomy" id="360056"/>
    <lineage>
        <taxon>Bacteria</taxon>
        <taxon>Pseudomonadati</taxon>
        <taxon>Planctomycetota</taxon>
        <taxon>Planctomycetia</taxon>
        <taxon>Planctomycetales</taxon>
        <taxon>Planctomycetaceae</taxon>
        <taxon>Schlesneria</taxon>
    </lineage>
</organism>
<evidence type="ECO:0000256" key="9">
    <source>
        <dbReference type="SAM" id="MobiDB-lite"/>
    </source>
</evidence>
<feature type="transmembrane region" description="Helical" evidence="10">
    <location>
        <begin position="47"/>
        <end position="71"/>
    </location>
</feature>
<evidence type="ECO:0000256" key="5">
    <source>
        <dbReference type="ARBA" id="ARBA00022741"/>
    </source>
</evidence>
<dbReference type="InterPro" id="IPR003439">
    <property type="entry name" value="ABC_transporter-like_ATP-bd"/>
</dbReference>
<dbReference type="InterPro" id="IPR011527">
    <property type="entry name" value="ABC1_TM_dom"/>
</dbReference>
<dbReference type="Pfam" id="PF00664">
    <property type="entry name" value="ABC_membrane"/>
    <property type="match status" value="1"/>
</dbReference>
<feature type="domain" description="ABC transmembrane type-1" evidence="12">
    <location>
        <begin position="47"/>
        <end position="331"/>
    </location>
</feature>
<dbReference type="Gene3D" id="1.20.1560.10">
    <property type="entry name" value="ABC transporter type 1, transmembrane domain"/>
    <property type="match status" value="1"/>
</dbReference>
<dbReference type="PROSITE" id="PS50929">
    <property type="entry name" value="ABC_TM1F"/>
    <property type="match status" value="1"/>
</dbReference>
<comment type="caution">
    <text evidence="13">The sequence shown here is derived from an EMBL/GenBank/DDBJ whole genome shotgun (WGS) entry which is preliminary data.</text>
</comment>
<feature type="region of interest" description="Disordered" evidence="9">
    <location>
        <begin position="1"/>
        <end position="24"/>
    </location>
</feature>
<dbReference type="GO" id="GO:0015421">
    <property type="term" value="F:ABC-type oligopeptide transporter activity"/>
    <property type="evidence" value="ECO:0007669"/>
    <property type="project" value="TreeGrafter"/>
</dbReference>
<keyword evidence="5" id="KW-0547">Nucleotide-binding</keyword>
<reference evidence="13" key="1">
    <citation type="journal article" date="2020" name="mSystems">
        <title>Genome- and Community-Level Interaction Insights into Carbon Utilization and Element Cycling Functions of Hydrothermarchaeota in Hydrothermal Sediment.</title>
        <authorList>
            <person name="Zhou Z."/>
            <person name="Liu Y."/>
            <person name="Xu W."/>
            <person name="Pan J."/>
            <person name="Luo Z.H."/>
            <person name="Li M."/>
        </authorList>
    </citation>
    <scope>NUCLEOTIDE SEQUENCE [LARGE SCALE GENOMIC DNA]</scope>
    <source>
        <strain evidence="13">SpSt-508</strain>
    </source>
</reference>
<dbReference type="Pfam" id="PF00005">
    <property type="entry name" value="ABC_tran"/>
    <property type="match status" value="1"/>
</dbReference>
<feature type="domain" description="ABC transporter" evidence="11">
    <location>
        <begin position="365"/>
        <end position="599"/>
    </location>
</feature>
<name>A0A7C4QRL2_9PLAN</name>
<dbReference type="Gene3D" id="3.40.50.300">
    <property type="entry name" value="P-loop containing nucleotide triphosphate hydrolases"/>
    <property type="match status" value="1"/>
</dbReference>
<evidence type="ECO:0000256" key="4">
    <source>
        <dbReference type="ARBA" id="ARBA00022692"/>
    </source>
</evidence>
<keyword evidence="4 10" id="KW-0812">Transmembrane</keyword>
<sequence length="615" mass="68056">MSSTSSAIPLLTRPRTDEPSEPTQRPLDLGLIGRVWSLTRPYRAVRLWLMVLVIVRSVQLPALTWVMTAVIAGPVARRDVAGVLWGAGGFLALAVSTQVVMHFRQRLALELGEAVVHDLRNAIFAHLQTLTLGYFHRTKVGRIISRMISDIEDVRAGVQEVLFVSLVQLGQMLVAAAAMLWYDAALFLVVLALAPVLWGLNHVFRRVMSTALRAMRESFSRVTATLAESVLGMRVTQGFVRQNENARLFALLVADHSRYNSQVLRIQGLFIPLLELNNHLFIAALLILGGWRALTHGEAAAVGDLISFLLMANLFFAPISVLGNQYHQALTAMAGAERLFRLLDTRPDWLDPPQAIPAPRLSGRVEFRGVTFGYDPEQPVLHDISFTVEPGQCVALVGHTGSGKTSIINLVAKFYLPDRGQILCDGWNLRDLQTDSFHRQLGLVLQQNFLFQGTVADNIRFGRPTATDEELIAVCERLDCWDLIAALPHGLHTPVGERGAQLSLGQRQIVCFARALLADPRLLLLDEATSSIDVDTERRLQQALRVLLRGRTTFVVAHRLSTVRQADMVLVLDHGRIVERGTHRSLLAANGCYARLHARFTQSRHAASVVTDATS</sequence>
<keyword evidence="7 10" id="KW-1133">Transmembrane helix</keyword>
<keyword evidence="2" id="KW-0813">Transport</keyword>
<keyword evidence="3" id="KW-1003">Cell membrane</keyword>
<dbReference type="SUPFAM" id="SSF52540">
    <property type="entry name" value="P-loop containing nucleoside triphosphate hydrolases"/>
    <property type="match status" value="1"/>
</dbReference>
<dbReference type="InterPro" id="IPR036640">
    <property type="entry name" value="ABC1_TM_sf"/>
</dbReference>
<proteinExistence type="predicted"/>
<dbReference type="PANTHER" id="PTHR43394:SF1">
    <property type="entry name" value="ATP-BINDING CASSETTE SUB-FAMILY B MEMBER 10, MITOCHONDRIAL"/>
    <property type="match status" value="1"/>
</dbReference>
<comment type="subcellular location">
    <subcellularLocation>
        <location evidence="1">Cell membrane</location>
        <topology evidence="1">Multi-pass membrane protein</topology>
    </subcellularLocation>
</comment>
<evidence type="ECO:0000256" key="3">
    <source>
        <dbReference type="ARBA" id="ARBA00022475"/>
    </source>
</evidence>
<keyword evidence="8 10" id="KW-0472">Membrane</keyword>
<dbReference type="SUPFAM" id="SSF90123">
    <property type="entry name" value="ABC transporter transmembrane region"/>
    <property type="match status" value="1"/>
</dbReference>
<dbReference type="PANTHER" id="PTHR43394">
    <property type="entry name" value="ATP-DEPENDENT PERMEASE MDL1, MITOCHONDRIAL"/>
    <property type="match status" value="1"/>
</dbReference>
<evidence type="ECO:0000259" key="12">
    <source>
        <dbReference type="PROSITE" id="PS50929"/>
    </source>
</evidence>
<dbReference type="FunFam" id="3.40.50.300:FF:000221">
    <property type="entry name" value="Multidrug ABC transporter ATP-binding protein"/>
    <property type="match status" value="1"/>
</dbReference>
<dbReference type="GO" id="GO:0016887">
    <property type="term" value="F:ATP hydrolysis activity"/>
    <property type="evidence" value="ECO:0007669"/>
    <property type="project" value="InterPro"/>
</dbReference>